<organism evidence="3">
    <name type="scientific">marine metagenome</name>
    <dbReference type="NCBI Taxonomy" id="408172"/>
    <lineage>
        <taxon>unclassified sequences</taxon>
        <taxon>metagenomes</taxon>
        <taxon>ecological metagenomes</taxon>
    </lineage>
</organism>
<name>A0A382Q323_9ZZZZ</name>
<keyword evidence="2" id="KW-0812">Transmembrane</keyword>
<feature type="non-terminal residue" evidence="3">
    <location>
        <position position="178"/>
    </location>
</feature>
<accession>A0A382Q323</accession>
<dbReference type="InterPro" id="IPR027304">
    <property type="entry name" value="Trigger_fact/SurA_dom_sf"/>
</dbReference>
<evidence type="ECO:0000313" key="3">
    <source>
        <dbReference type="EMBL" id="SVC79826.1"/>
    </source>
</evidence>
<evidence type="ECO:0000256" key="2">
    <source>
        <dbReference type="SAM" id="Phobius"/>
    </source>
</evidence>
<feature type="transmembrane region" description="Helical" evidence="2">
    <location>
        <begin position="30"/>
        <end position="56"/>
    </location>
</feature>
<feature type="coiled-coil region" evidence="1">
    <location>
        <begin position="149"/>
        <end position="176"/>
    </location>
</feature>
<protein>
    <recommendedName>
        <fullName evidence="4">SurA N-terminal domain-containing protein</fullName>
    </recommendedName>
</protein>
<evidence type="ECO:0000256" key="1">
    <source>
        <dbReference type="SAM" id="Coils"/>
    </source>
</evidence>
<sequence>MQNSDNKTLSTSDRRRLAVKGSTNSTRQKLLFIIIGGALLIIAAILAAGYIVAFVMPPREVIVKVNDTNYSRGDLIKVLRVRQEGAKFFGMDFEASKEIFEALQLFIEDEILTQVAAKWNITVTEDEISRQIESLFIIGDTDFEIEIFRRDFDERYRDYLNQIRLTENEHREVTRRSI</sequence>
<evidence type="ECO:0008006" key="4">
    <source>
        <dbReference type="Google" id="ProtNLM"/>
    </source>
</evidence>
<dbReference type="EMBL" id="UINC01111535">
    <property type="protein sequence ID" value="SVC79826.1"/>
    <property type="molecule type" value="Genomic_DNA"/>
</dbReference>
<proteinExistence type="predicted"/>
<keyword evidence="2" id="KW-1133">Transmembrane helix</keyword>
<reference evidence="3" key="1">
    <citation type="submission" date="2018-05" db="EMBL/GenBank/DDBJ databases">
        <authorList>
            <person name="Lanie J.A."/>
            <person name="Ng W.-L."/>
            <person name="Kazmierczak K.M."/>
            <person name="Andrzejewski T.M."/>
            <person name="Davidsen T.M."/>
            <person name="Wayne K.J."/>
            <person name="Tettelin H."/>
            <person name="Glass J.I."/>
            <person name="Rusch D."/>
            <person name="Podicherti R."/>
            <person name="Tsui H.-C.T."/>
            <person name="Winkler M.E."/>
        </authorList>
    </citation>
    <scope>NUCLEOTIDE SEQUENCE</scope>
</reference>
<dbReference type="SUPFAM" id="SSF109998">
    <property type="entry name" value="Triger factor/SurA peptide-binding domain-like"/>
    <property type="match status" value="1"/>
</dbReference>
<gene>
    <name evidence="3" type="ORF">METZ01_LOCUS332680</name>
</gene>
<dbReference type="AlphaFoldDB" id="A0A382Q323"/>
<keyword evidence="1" id="KW-0175">Coiled coil</keyword>
<dbReference type="Pfam" id="PF13624">
    <property type="entry name" value="SurA_N_3"/>
    <property type="match status" value="1"/>
</dbReference>
<keyword evidence="2" id="KW-0472">Membrane</keyword>